<gene>
    <name evidence="1" type="ORF">ES319_A01G026800v1</name>
</gene>
<dbReference type="EMBL" id="CM018202">
    <property type="protein sequence ID" value="KAB2095297.1"/>
    <property type="molecule type" value="Genomic_DNA"/>
</dbReference>
<dbReference type="AlphaFoldDB" id="A0A5J5WVM0"/>
<protein>
    <submittedName>
        <fullName evidence="1">Uncharacterized protein</fullName>
    </submittedName>
</protein>
<keyword evidence="2" id="KW-1185">Reference proteome</keyword>
<dbReference type="Proteomes" id="UP000327439">
    <property type="component" value="Chromosome A01"/>
</dbReference>
<organism evidence="1 2">
    <name type="scientific">Gossypium barbadense</name>
    <name type="common">Sea Island cotton</name>
    <name type="synonym">Hibiscus barbadensis</name>
    <dbReference type="NCBI Taxonomy" id="3634"/>
    <lineage>
        <taxon>Eukaryota</taxon>
        <taxon>Viridiplantae</taxon>
        <taxon>Streptophyta</taxon>
        <taxon>Embryophyta</taxon>
        <taxon>Tracheophyta</taxon>
        <taxon>Spermatophyta</taxon>
        <taxon>Magnoliopsida</taxon>
        <taxon>eudicotyledons</taxon>
        <taxon>Gunneridae</taxon>
        <taxon>Pentapetalae</taxon>
        <taxon>rosids</taxon>
        <taxon>malvids</taxon>
        <taxon>Malvales</taxon>
        <taxon>Malvaceae</taxon>
        <taxon>Malvoideae</taxon>
        <taxon>Gossypium</taxon>
    </lineage>
</organism>
<evidence type="ECO:0000313" key="2">
    <source>
        <dbReference type="Proteomes" id="UP000327439"/>
    </source>
</evidence>
<evidence type="ECO:0000313" key="1">
    <source>
        <dbReference type="EMBL" id="KAB2095297.1"/>
    </source>
</evidence>
<sequence>MAVTAVYGGRAQPSFILQVSDAWKAGGGARDGQGQRGVTAEILMARFFCC</sequence>
<accession>A0A5J5WVM0</accession>
<proteinExistence type="predicted"/>
<name>A0A5J5WVM0_GOSBA</name>
<reference evidence="2" key="1">
    <citation type="journal article" date="2020" name="Nat. Genet.">
        <title>Genomic diversifications of five Gossypium allopolyploid species and their impact on cotton improvement.</title>
        <authorList>
            <person name="Chen Z.J."/>
            <person name="Sreedasyam A."/>
            <person name="Ando A."/>
            <person name="Song Q."/>
            <person name="De Santiago L.M."/>
            <person name="Hulse-Kemp A.M."/>
            <person name="Ding M."/>
            <person name="Ye W."/>
            <person name="Kirkbride R.C."/>
            <person name="Jenkins J."/>
            <person name="Plott C."/>
            <person name="Lovell J."/>
            <person name="Lin Y.M."/>
            <person name="Vaughn R."/>
            <person name="Liu B."/>
            <person name="Simpson S."/>
            <person name="Scheffler B.E."/>
            <person name="Wen L."/>
            <person name="Saski C.A."/>
            <person name="Grover C.E."/>
            <person name="Hu G."/>
            <person name="Conover J.L."/>
            <person name="Carlson J.W."/>
            <person name="Shu S."/>
            <person name="Boston L.B."/>
            <person name="Williams M."/>
            <person name="Peterson D.G."/>
            <person name="McGee K."/>
            <person name="Jones D.C."/>
            <person name="Wendel J.F."/>
            <person name="Stelly D.M."/>
            <person name="Grimwood J."/>
            <person name="Schmutz J."/>
        </authorList>
    </citation>
    <scope>NUCLEOTIDE SEQUENCE [LARGE SCALE GENOMIC DNA]</scope>
    <source>
        <strain evidence="2">cv. 3-79</strain>
    </source>
</reference>